<evidence type="ECO:0000256" key="1">
    <source>
        <dbReference type="SAM" id="Phobius"/>
    </source>
</evidence>
<dbReference type="GO" id="GO:0016740">
    <property type="term" value="F:transferase activity"/>
    <property type="evidence" value="ECO:0007669"/>
    <property type="project" value="UniProtKB-KW"/>
</dbReference>
<reference evidence="2" key="1">
    <citation type="submission" date="2019-02" db="EMBL/GenBank/DDBJ databases">
        <authorList>
            <person name="Gruber-Vodicka R. H."/>
            <person name="Seah K. B. B."/>
        </authorList>
    </citation>
    <scope>NUCLEOTIDE SEQUENCE</scope>
    <source>
        <strain evidence="2">BECK_S313</strain>
    </source>
</reference>
<sequence>MFFTIIFLSIYITMVWLAPFPYWRTYFILWKHVLFNWKKEINIKAKSRQLKFLLKYLLLCPLWTLLWCLDELLFPGYRRQQIRPIFIIGQPRSGTTFLHRTLAEDNKIFFAIRHIEWRYPYITIQKILNLPWLSNKLKTINYWPDTEAGEKAAKMHPDTFFDWEEDGIFFEECFLHHFFIFLRFPYPELLSDLDSFPELPNKIQKHILKTHKKVIQKVMYLRKKDVFYLSKEVTSHNKIESLVNLYSEAKFIMVFRSYSDYMSSLLELVRYSTLSKTDIDPIIIPGWKAAFVERMRRHSLYLAELHSRQLDGKICIYLSFEHVTKNIFSSTERIYDFLKKQPDFLYLQYIKQVQRHQKNRKRGYEYQKEDFENLDGL</sequence>
<dbReference type="InterPro" id="IPR027417">
    <property type="entry name" value="P-loop_NTPase"/>
</dbReference>
<dbReference type="SUPFAM" id="SSF52540">
    <property type="entry name" value="P-loop containing nucleoside triphosphate hydrolases"/>
    <property type="match status" value="1"/>
</dbReference>
<keyword evidence="1" id="KW-0472">Membrane</keyword>
<organism evidence="2">
    <name type="scientific">Candidatus Kentrum sp. LPFa</name>
    <dbReference type="NCBI Taxonomy" id="2126335"/>
    <lineage>
        <taxon>Bacteria</taxon>
        <taxon>Pseudomonadati</taxon>
        <taxon>Pseudomonadota</taxon>
        <taxon>Gammaproteobacteria</taxon>
        <taxon>Candidatus Kentrum</taxon>
    </lineage>
</organism>
<name>A0A450WQ13_9GAMM</name>
<dbReference type="PANTHER" id="PTHR36451:SF1">
    <property type="entry name" value="OMEGA-HYDROXY-BETA-DIHYDROMENAQUINONE-9 SULFOTRANSFERASE STF3"/>
    <property type="match status" value="1"/>
</dbReference>
<feature type="transmembrane region" description="Helical" evidence="1">
    <location>
        <begin position="6"/>
        <end position="29"/>
    </location>
</feature>
<dbReference type="AlphaFoldDB" id="A0A450WQ13"/>
<accession>A0A450WQ13</accession>
<proteinExistence type="predicted"/>
<keyword evidence="1" id="KW-1133">Transmembrane helix</keyword>
<dbReference type="EMBL" id="CAADFK010000162">
    <property type="protein sequence ID" value="VFK19135.1"/>
    <property type="molecule type" value="Genomic_DNA"/>
</dbReference>
<keyword evidence="2" id="KW-0808">Transferase</keyword>
<gene>
    <name evidence="2" type="ORF">BECKLPF1236B_GA0070989_11623</name>
</gene>
<dbReference type="Gene3D" id="3.40.50.300">
    <property type="entry name" value="P-loop containing nucleotide triphosphate hydrolases"/>
    <property type="match status" value="1"/>
</dbReference>
<feature type="transmembrane region" description="Helical" evidence="1">
    <location>
        <begin position="50"/>
        <end position="67"/>
    </location>
</feature>
<protein>
    <submittedName>
        <fullName evidence="2">Sulfotransferase domain-containing protein</fullName>
    </submittedName>
</protein>
<dbReference type="Pfam" id="PF13469">
    <property type="entry name" value="Sulfotransfer_3"/>
    <property type="match status" value="1"/>
</dbReference>
<dbReference type="InterPro" id="IPR052736">
    <property type="entry name" value="Stf3_sulfotransferase"/>
</dbReference>
<evidence type="ECO:0000313" key="2">
    <source>
        <dbReference type="EMBL" id="VFK19135.1"/>
    </source>
</evidence>
<dbReference type="PANTHER" id="PTHR36451">
    <property type="entry name" value="PAPS-DEPENDENT SULFOTRANSFERASE STF3"/>
    <property type="match status" value="1"/>
</dbReference>
<keyword evidence="1" id="KW-0812">Transmembrane</keyword>